<feature type="repeat" description="PPR" evidence="3">
    <location>
        <begin position="17"/>
        <end position="51"/>
    </location>
</feature>
<dbReference type="Pfam" id="PF13041">
    <property type="entry name" value="PPR_2"/>
    <property type="match status" value="1"/>
</dbReference>
<proteinExistence type="inferred from homology"/>
<keyword evidence="5" id="KW-1185">Reference proteome</keyword>
<dbReference type="EMBL" id="JBBPBN010000026">
    <property type="protein sequence ID" value="KAK9008241.1"/>
    <property type="molecule type" value="Genomic_DNA"/>
</dbReference>
<evidence type="ECO:0000313" key="4">
    <source>
        <dbReference type="EMBL" id="KAK9008241.1"/>
    </source>
</evidence>
<keyword evidence="2" id="KW-0677">Repeat</keyword>
<sequence>MLARCFEEMGRKGIGPDVVTFTTLIKAFLNKGCSYIAKTLLDRMSEMSLLPDRVFYTTIIDHLCKRGKAEMPCGVFNDMINGFCKSNRVNEAVHIYEEMQGKGLSPDETTFKLITGGLLRERKLSQACQA</sequence>
<gene>
    <name evidence="4" type="ORF">V6N11_075143</name>
</gene>
<dbReference type="PROSITE" id="PS51375">
    <property type="entry name" value="PPR"/>
    <property type="match status" value="2"/>
</dbReference>
<dbReference type="Gene3D" id="1.25.40.10">
    <property type="entry name" value="Tetratricopeptide repeat domain"/>
    <property type="match status" value="2"/>
</dbReference>
<comment type="similarity">
    <text evidence="1">Belongs to the PPR family. P subfamily.</text>
</comment>
<accession>A0ABR2R633</accession>
<evidence type="ECO:0000256" key="1">
    <source>
        <dbReference type="ARBA" id="ARBA00007626"/>
    </source>
</evidence>
<evidence type="ECO:0000313" key="5">
    <source>
        <dbReference type="Proteomes" id="UP001396334"/>
    </source>
</evidence>
<comment type="caution">
    <text evidence="4">The sequence shown here is derived from an EMBL/GenBank/DDBJ whole genome shotgun (WGS) entry which is preliminary data.</text>
</comment>
<evidence type="ECO:0000256" key="2">
    <source>
        <dbReference type="ARBA" id="ARBA00022737"/>
    </source>
</evidence>
<dbReference type="InterPro" id="IPR011990">
    <property type="entry name" value="TPR-like_helical_dom_sf"/>
</dbReference>
<dbReference type="PANTHER" id="PTHR47939">
    <property type="entry name" value="MEMBRANE-ASSOCIATED SALT-INDUCIBLE PROTEIN-LIKE"/>
    <property type="match status" value="1"/>
</dbReference>
<evidence type="ECO:0000256" key="3">
    <source>
        <dbReference type="PROSITE-ProRule" id="PRU00708"/>
    </source>
</evidence>
<feature type="repeat" description="PPR" evidence="3">
    <location>
        <begin position="72"/>
        <end position="106"/>
    </location>
</feature>
<evidence type="ECO:0008006" key="6">
    <source>
        <dbReference type="Google" id="ProtNLM"/>
    </source>
</evidence>
<dbReference type="NCBIfam" id="TIGR00756">
    <property type="entry name" value="PPR"/>
    <property type="match status" value="2"/>
</dbReference>
<dbReference type="InterPro" id="IPR002885">
    <property type="entry name" value="PPR_rpt"/>
</dbReference>
<reference evidence="4 5" key="1">
    <citation type="journal article" date="2024" name="G3 (Bethesda)">
        <title>Genome assembly of Hibiscus sabdariffa L. provides insights into metabolisms of medicinal natural products.</title>
        <authorList>
            <person name="Kim T."/>
        </authorList>
    </citation>
    <scope>NUCLEOTIDE SEQUENCE [LARGE SCALE GENOMIC DNA]</scope>
    <source>
        <strain evidence="4">TK-2024</strain>
        <tissue evidence="4">Old leaves</tissue>
    </source>
</reference>
<dbReference type="Pfam" id="PF13812">
    <property type="entry name" value="PPR_3"/>
    <property type="match status" value="1"/>
</dbReference>
<protein>
    <recommendedName>
        <fullName evidence="6">Pentatricopeptide repeat-containing protein</fullName>
    </recommendedName>
</protein>
<dbReference type="InterPro" id="IPR050667">
    <property type="entry name" value="PPR-containing_protein"/>
</dbReference>
<dbReference type="PANTHER" id="PTHR47939:SF2">
    <property type="entry name" value="OS03G0782900 PROTEIN"/>
    <property type="match status" value="1"/>
</dbReference>
<dbReference type="Proteomes" id="UP001396334">
    <property type="component" value="Unassembled WGS sequence"/>
</dbReference>
<name>A0ABR2R633_9ROSI</name>
<organism evidence="4 5">
    <name type="scientific">Hibiscus sabdariffa</name>
    <name type="common">roselle</name>
    <dbReference type="NCBI Taxonomy" id="183260"/>
    <lineage>
        <taxon>Eukaryota</taxon>
        <taxon>Viridiplantae</taxon>
        <taxon>Streptophyta</taxon>
        <taxon>Embryophyta</taxon>
        <taxon>Tracheophyta</taxon>
        <taxon>Spermatophyta</taxon>
        <taxon>Magnoliopsida</taxon>
        <taxon>eudicotyledons</taxon>
        <taxon>Gunneridae</taxon>
        <taxon>Pentapetalae</taxon>
        <taxon>rosids</taxon>
        <taxon>malvids</taxon>
        <taxon>Malvales</taxon>
        <taxon>Malvaceae</taxon>
        <taxon>Malvoideae</taxon>
        <taxon>Hibiscus</taxon>
    </lineage>
</organism>